<organism evidence="1 2">
    <name type="scientific">Mycoplasmopsis cynos (strain C142)</name>
    <name type="common">Mycoplasma cynos</name>
    <dbReference type="NCBI Taxonomy" id="1246955"/>
    <lineage>
        <taxon>Bacteria</taxon>
        <taxon>Bacillati</taxon>
        <taxon>Mycoplasmatota</taxon>
        <taxon>Mycoplasmoidales</taxon>
        <taxon>Metamycoplasmataceae</taxon>
        <taxon>Mycoplasmopsis</taxon>
    </lineage>
</organism>
<evidence type="ECO:0000313" key="2">
    <source>
        <dbReference type="Proteomes" id="UP000010466"/>
    </source>
</evidence>
<reference evidence="2" key="1">
    <citation type="journal article" date="2013" name="Genome Announc.">
        <title>Complete genome sequence of Mycoplasma cynos strain C142.</title>
        <authorList>
            <person name="Walker C.A."/>
            <person name="Mannering S.A."/>
            <person name="Shields S."/>
            <person name="Blake D.P."/>
            <person name="Brownlie J."/>
        </authorList>
    </citation>
    <scope>NUCLEOTIDE SEQUENCE [LARGE SCALE GENOMIC DNA]</scope>
    <source>
        <strain evidence="2">C142</strain>
    </source>
</reference>
<dbReference type="PATRIC" id="fig|1246955.3.peg.22"/>
<dbReference type="RefSeq" id="WP_015286891.1">
    <property type="nucleotide sequence ID" value="NC_019949.1"/>
</dbReference>
<proteinExistence type="predicted"/>
<evidence type="ECO:0000313" key="1">
    <source>
        <dbReference type="EMBL" id="CCP23757.1"/>
    </source>
</evidence>
<dbReference type="GeneID" id="74932440"/>
<dbReference type="AlphaFoldDB" id="L0RUX0"/>
<keyword evidence="2" id="KW-1185">Reference proteome</keyword>
<dbReference type="HOGENOM" id="CLU_2753495_0_0_14"/>
<dbReference type="KEGG" id="mcy:MCYN_0025"/>
<accession>L0RUX0</accession>
<sequence>MTVRKNEDGTYILILYSKNVTNNSNIMLKSNFKIKETFFSKNISLNQFSSGTEIKAKGTGFLAAYLISPK</sequence>
<name>L0RUX0_MYCC1</name>
<gene>
    <name evidence="1" type="primary">MCYN0025</name>
    <name evidence="1" type="ordered locus">MCYN_0025</name>
</gene>
<dbReference type="Proteomes" id="UP000010466">
    <property type="component" value="Chromosome"/>
</dbReference>
<dbReference type="EMBL" id="HF559394">
    <property type="protein sequence ID" value="CCP23757.1"/>
    <property type="molecule type" value="Genomic_DNA"/>
</dbReference>
<protein>
    <submittedName>
        <fullName evidence="1">Alpha-amylase</fullName>
    </submittedName>
</protein>